<dbReference type="PANTHER" id="PTHR43806:SF11">
    <property type="entry name" value="CEREVISIN-RELATED"/>
    <property type="match status" value="1"/>
</dbReference>
<dbReference type="Pfam" id="PF05922">
    <property type="entry name" value="Inhibitor_I9"/>
    <property type="match status" value="1"/>
</dbReference>
<gene>
    <name evidence="17" type="ORF">CIHG_09871</name>
</gene>
<dbReference type="InterPro" id="IPR050131">
    <property type="entry name" value="Peptidase_S8_subtilisin-like"/>
</dbReference>
<accession>A0A0J8S4P5</accession>
<keyword evidence="4" id="KW-0964">Secreted</keyword>
<dbReference type="AlphaFoldDB" id="A0A0J8S4P5"/>
<dbReference type="CDD" id="cd04077">
    <property type="entry name" value="Peptidases_S8_PCSK9_ProteinaseK_like"/>
    <property type="match status" value="1"/>
</dbReference>
<dbReference type="GO" id="GO:0005576">
    <property type="term" value="C:extracellular region"/>
    <property type="evidence" value="ECO:0007669"/>
    <property type="project" value="UniProtKB-SubCell"/>
</dbReference>
<organism evidence="17 18">
    <name type="scientific">Coccidioides immitis H538.4</name>
    <dbReference type="NCBI Taxonomy" id="396776"/>
    <lineage>
        <taxon>Eukaryota</taxon>
        <taxon>Fungi</taxon>
        <taxon>Dikarya</taxon>
        <taxon>Ascomycota</taxon>
        <taxon>Pezizomycotina</taxon>
        <taxon>Eurotiomycetes</taxon>
        <taxon>Eurotiomycetidae</taxon>
        <taxon>Onygenales</taxon>
        <taxon>Onygenaceae</taxon>
        <taxon>Coccidioides</taxon>
    </lineage>
</organism>
<evidence type="ECO:0000256" key="10">
    <source>
        <dbReference type="ARBA" id="ARBA00023145"/>
    </source>
</evidence>
<dbReference type="InterPro" id="IPR034193">
    <property type="entry name" value="PCSK9_ProteinaseK-like"/>
</dbReference>
<evidence type="ECO:0000256" key="8">
    <source>
        <dbReference type="ARBA" id="ARBA00022825"/>
    </source>
</evidence>
<evidence type="ECO:0000256" key="2">
    <source>
        <dbReference type="ARBA" id="ARBA00004613"/>
    </source>
</evidence>
<proteinExistence type="inferred from homology"/>
<dbReference type="OrthoDB" id="206201at2759"/>
<dbReference type="PANTHER" id="PTHR43806">
    <property type="entry name" value="PEPTIDASE S8"/>
    <property type="match status" value="1"/>
</dbReference>
<dbReference type="InterPro" id="IPR023828">
    <property type="entry name" value="Peptidase_S8_Ser-AS"/>
</dbReference>
<feature type="region of interest" description="Disordered" evidence="13">
    <location>
        <begin position="384"/>
        <end position="403"/>
    </location>
</feature>
<comment type="similarity">
    <text evidence="3 12">Belongs to the peptidase S8 family.</text>
</comment>
<feature type="active site" description="Charge relay system" evidence="12">
    <location>
        <position position="349"/>
    </location>
</feature>
<dbReference type="EMBL" id="DS017054">
    <property type="protein sequence ID" value="KMU92117.1"/>
    <property type="molecule type" value="Genomic_DNA"/>
</dbReference>
<evidence type="ECO:0000256" key="11">
    <source>
        <dbReference type="ARBA" id="ARBA00023180"/>
    </source>
</evidence>
<keyword evidence="9" id="KW-0843">Virulence</keyword>
<evidence type="ECO:0000256" key="12">
    <source>
        <dbReference type="PROSITE-ProRule" id="PRU01240"/>
    </source>
</evidence>
<comment type="function">
    <text evidence="1">Secreted subtilisin-like serine protease with keratinolytic activity that contributes to pathogenicity.</text>
</comment>
<feature type="signal peptide" evidence="14">
    <location>
        <begin position="1"/>
        <end position="21"/>
    </location>
</feature>
<keyword evidence="11" id="KW-0325">Glycoprotein</keyword>
<dbReference type="VEuPathDB" id="FungiDB:CIHG_09871"/>
<dbReference type="PROSITE" id="PS00138">
    <property type="entry name" value="SUBTILASE_SER"/>
    <property type="match status" value="1"/>
</dbReference>
<dbReference type="SUPFAM" id="SSF54897">
    <property type="entry name" value="Protease propeptides/inhibitors"/>
    <property type="match status" value="1"/>
</dbReference>
<dbReference type="Proteomes" id="UP000054563">
    <property type="component" value="Unassembled WGS sequence"/>
</dbReference>
<dbReference type="PROSITE" id="PS51892">
    <property type="entry name" value="SUBTILASE"/>
    <property type="match status" value="1"/>
</dbReference>
<dbReference type="PROSITE" id="PS51257">
    <property type="entry name" value="PROKAR_LIPOPROTEIN"/>
    <property type="match status" value="1"/>
</dbReference>
<dbReference type="Gene3D" id="3.40.50.200">
    <property type="entry name" value="Peptidase S8/S53 domain"/>
    <property type="match status" value="1"/>
</dbReference>
<dbReference type="eggNOG" id="KOG1153">
    <property type="taxonomic scope" value="Eukaryota"/>
</dbReference>
<dbReference type="GO" id="GO:0004252">
    <property type="term" value="F:serine-type endopeptidase activity"/>
    <property type="evidence" value="ECO:0007669"/>
    <property type="project" value="UniProtKB-UniRule"/>
</dbReference>
<feature type="domain" description="Inhibitor I9" evidence="16">
    <location>
        <begin position="37"/>
        <end position="103"/>
    </location>
</feature>
<dbReference type="Pfam" id="PF00082">
    <property type="entry name" value="Peptidase_S8"/>
    <property type="match status" value="1"/>
</dbReference>
<evidence type="ECO:0000256" key="9">
    <source>
        <dbReference type="ARBA" id="ARBA00023026"/>
    </source>
</evidence>
<feature type="active site" description="Charge relay system" evidence="12">
    <location>
        <position position="163"/>
    </location>
</feature>
<evidence type="ECO:0000256" key="13">
    <source>
        <dbReference type="SAM" id="MobiDB-lite"/>
    </source>
</evidence>
<dbReference type="GO" id="GO:0006508">
    <property type="term" value="P:proteolysis"/>
    <property type="evidence" value="ECO:0007669"/>
    <property type="project" value="UniProtKB-KW"/>
</dbReference>
<protein>
    <submittedName>
        <fullName evidence="17">Subtilase-type proteinase psp3</fullName>
    </submittedName>
</protein>
<dbReference type="InterPro" id="IPR036852">
    <property type="entry name" value="Peptidase_S8/S53_dom_sf"/>
</dbReference>
<evidence type="ECO:0000259" key="16">
    <source>
        <dbReference type="Pfam" id="PF05922"/>
    </source>
</evidence>
<evidence type="ECO:0000256" key="3">
    <source>
        <dbReference type="ARBA" id="ARBA00011073"/>
    </source>
</evidence>
<dbReference type="PRINTS" id="PR00723">
    <property type="entry name" value="SUBTILISIN"/>
</dbReference>
<keyword evidence="6 14" id="KW-0732">Signal</keyword>
<comment type="subcellular location">
    <subcellularLocation>
        <location evidence="2">Secreted</location>
    </subcellularLocation>
</comment>
<dbReference type="InterPro" id="IPR010259">
    <property type="entry name" value="S8pro/Inhibitor_I9"/>
</dbReference>
<name>A0A0J8S4P5_COCIT</name>
<evidence type="ECO:0000256" key="6">
    <source>
        <dbReference type="ARBA" id="ARBA00022729"/>
    </source>
</evidence>
<dbReference type="InterPro" id="IPR015500">
    <property type="entry name" value="Peptidase_S8_subtilisin-rel"/>
</dbReference>
<evidence type="ECO:0000256" key="7">
    <source>
        <dbReference type="ARBA" id="ARBA00022801"/>
    </source>
</evidence>
<sequence>MAAIFKASLVAFATLASCTDASKLLGFENKRHIIPNSYIVALKEGLQERDFETHMAWVSDVHSANVALAGGASTSGVKHTFKINGWKGYSGSFDENTLHELITNENCPPGRLYRAGSHVTHSIFGSRNAPSWGLGRVSHRQGNSRDYVYDSTAGEGVTVYSIDTGIDIKHPDFEGRASWGINTVDDIDEDGHGHGTHTSSTIVGKTYGVAKKAKIIAAKVYDARGRGPDSATLKAIEWAVDHAQKNNHTGKAAMNLSLVTDSPRAVNAVCTKAVEAGIFLAVAAGNDNRAVTNESPASADKVCTVSATRLGDQKAGFSNYGRLVALYAPGQSITAAFPNGRTGTISGTSMAAPHVCGVGATIMALEGVTPQKLCDRLKQLAHPSVRNPGPNTTNKLLYNGSGQ</sequence>
<keyword evidence="8 12" id="KW-0720">Serine protease</keyword>
<feature type="chain" id="PRO_5005308395" evidence="14">
    <location>
        <begin position="22"/>
        <end position="403"/>
    </location>
</feature>
<evidence type="ECO:0000256" key="4">
    <source>
        <dbReference type="ARBA" id="ARBA00022525"/>
    </source>
</evidence>
<dbReference type="STRING" id="396776.A0A0J8S4P5"/>
<dbReference type="InterPro" id="IPR000209">
    <property type="entry name" value="Peptidase_S8/S53_dom"/>
</dbReference>
<dbReference type="FunFam" id="3.40.50.200:FF:000007">
    <property type="entry name" value="Subtilisin-like serine protease"/>
    <property type="match status" value="1"/>
</dbReference>
<evidence type="ECO:0000313" key="18">
    <source>
        <dbReference type="Proteomes" id="UP000054563"/>
    </source>
</evidence>
<evidence type="ECO:0000256" key="5">
    <source>
        <dbReference type="ARBA" id="ARBA00022670"/>
    </source>
</evidence>
<feature type="domain" description="Peptidase S8/S53" evidence="15">
    <location>
        <begin position="154"/>
        <end position="378"/>
    </location>
</feature>
<feature type="active site" description="Charge relay system" evidence="12">
    <location>
        <position position="194"/>
    </location>
</feature>
<reference evidence="18" key="1">
    <citation type="journal article" date="2010" name="Genome Res.">
        <title>Population genomic sequencing of Coccidioides fungi reveals recent hybridization and transposon control.</title>
        <authorList>
            <person name="Neafsey D.E."/>
            <person name="Barker B.M."/>
            <person name="Sharpton T.J."/>
            <person name="Stajich J.E."/>
            <person name="Park D.J."/>
            <person name="Whiston E."/>
            <person name="Hung C.-Y."/>
            <person name="McMahan C."/>
            <person name="White J."/>
            <person name="Sykes S."/>
            <person name="Heiman D."/>
            <person name="Young S."/>
            <person name="Zeng Q."/>
            <person name="Abouelleil A."/>
            <person name="Aftuck L."/>
            <person name="Bessette D."/>
            <person name="Brown A."/>
            <person name="FitzGerald M."/>
            <person name="Lui A."/>
            <person name="Macdonald J.P."/>
            <person name="Priest M."/>
            <person name="Orbach M.J."/>
            <person name="Galgiani J.N."/>
            <person name="Kirkland T.N."/>
            <person name="Cole G.T."/>
            <person name="Birren B.W."/>
            <person name="Henn M.R."/>
            <person name="Taylor J.W."/>
            <person name="Rounsley S.D."/>
        </authorList>
    </citation>
    <scope>NUCLEOTIDE SEQUENCE [LARGE SCALE GENOMIC DNA]</scope>
    <source>
        <strain evidence="18">H538.4</strain>
    </source>
</reference>
<evidence type="ECO:0000256" key="14">
    <source>
        <dbReference type="SAM" id="SignalP"/>
    </source>
</evidence>
<keyword evidence="5 12" id="KW-0645">Protease</keyword>
<evidence type="ECO:0000313" key="17">
    <source>
        <dbReference type="EMBL" id="KMU92117.1"/>
    </source>
</evidence>
<evidence type="ECO:0000256" key="1">
    <source>
        <dbReference type="ARBA" id="ARBA00002101"/>
    </source>
</evidence>
<dbReference type="Gene3D" id="3.30.70.80">
    <property type="entry name" value="Peptidase S8 propeptide/proteinase inhibitor I9"/>
    <property type="match status" value="1"/>
</dbReference>
<keyword evidence="7 12" id="KW-0378">Hydrolase</keyword>
<evidence type="ECO:0000259" key="15">
    <source>
        <dbReference type="Pfam" id="PF00082"/>
    </source>
</evidence>
<keyword evidence="10" id="KW-0865">Zymogen</keyword>
<dbReference type="SUPFAM" id="SSF52743">
    <property type="entry name" value="Subtilisin-like"/>
    <property type="match status" value="1"/>
</dbReference>
<dbReference type="InterPro" id="IPR037045">
    <property type="entry name" value="S8pro/Inhibitor_I9_sf"/>
</dbReference>